<evidence type="ECO:0000256" key="2">
    <source>
        <dbReference type="SAM" id="Phobius"/>
    </source>
</evidence>
<evidence type="ECO:0000313" key="5">
    <source>
        <dbReference type="Proteomes" id="UP000034778"/>
    </source>
</evidence>
<protein>
    <submittedName>
        <fullName evidence="4">Cell envelope-related transcriptional attenuator</fullName>
    </submittedName>
</protein>
<feature type="transmembrane region" description="Helical" evidence="2">
    <location>
        <begin position="7"/>
        <end position="30"/>
    </location>
</feature>
<dbReference type="Pfam" id="PF03816">
    <property type="entry name" value="LytR_cpsA_psr"/>
    <property type="match status" value="1"/>
</dbReference>
<evidence type="ECO:0000259" key="3">
    <source>
        <dbReference type="Pfam" id="PF03816"/>
    </source>
</evidence>
<organism evidence="4 5">
    <name type="scientific">Candidatus Woesebacteria bacterium GW2011_GWB1_33_22</name>
    <dbReference type="NCBI Taxonomy" id="1618566"/>
    <lineage>
        <taxon>Bacteria</taxon>
        <taxon>Candidatus Woeseibacteriota</taxon>
    </lineage>
</organism>
<keyword evidence="2" id="KW-0812">Transmembrane</keyword>
<dbReference type="InterPro" id="IPR050922">
    <property type="entry name" value="LytR/CpsA/Psr_CW_biosynth"/>
</dbReference>
<keyword evidence="2" id="KW-0472">Membrane</keyword>
<dbReference type="PANTHER" id="PTHR33392">
    <property type="entry name" value="POLYISOPRENYL-TEICHOIC ACID--PEPTIDOGLYCAN TEICHOIC ACID TRANSFERASE TAGU"/>
    <property type="match status" value="1"/>
</dbReference>
<dbReference type="NCBIfam" id="TIGR00350">
    <property type="entry name" value="lytR_cpsA_psr"/>
    <property type="match status" value="1"/>
</dbReference>
<comment type="caution">
    <text evidence="4">The sequence shown here is derived from an EMBL/GenBank/DDBJ whole genome shotgun (WGS) entry which is preliminary data.</text>
</comment>
<dbReference type="InterPro" id="IPR004474">
    <property type="entry name" value="LytR_CpsA_psr"/>
</dbReference>
<sequence length="305" mass="34363">MRVIKIVLLFFGGLVVLSIFLIAITCTLFPKIDTEVSILVLGKGGEGHIAPDLTDTIMLVNLNPNVSKISILSLPRDIWIPAIRAKLNTAYHYGRFDLASSSVSSVTGITPNYYVVVDFSLFKDLVDTVGGINVDVGNSFTDEKYPIEGRENDLCDGDKLYKCRYETLRFAQGKQNMDGETALKFVRSRNATNDEGTDIAREARQQKVIEALKTKLLSSDVLSNPKVLKNLYDITISHLETNIDGKTFIKVARLIFKARNNISFLSIPDEFIKISQNDKNQDFQYVFLPETGTWEKFQEWFKSNI</sequence>
<dbReference type="PANTHER" id="PTHR33392:SF6">
    <property type="entry name" value="POLYISOPRENYL-TEICHOIC ACID--PEPTIDOGLYCAN TEICHOIC ACID TRANSFERASE TAGU"/>
    <property type="match status" value="1"/>
</dbReference>
<dbReference type="STRING" id="1618566.UR35_C0011G0031"/>
<evidence type="ECO:0000313" key="4">
    <source>
        <dbReference type="EMBL" id="KKP44145.1"/>
    </source>
</evidence>
<proteinExistence type="inferred from homology"/>
<gene>
    <name evidence="4" type="ORF">UR35_C0011G0031</name>
</gene>
<feature type="domain" description="Cell envelope-related transcriptional attenuator" evidence="3">
    <location>
        <begin position="54"/>
        <end position="216"/>
    </location>
</feature>
<accession>A0A0G0BZ23</accession>
<dbReference type="Proteomes" id="UP000034778">
    <property type="component" value="Unassembled WGS sequence"/>
</dbReference>
<name>A0A0G0BZ23_9BACT</name>
<comment type="similarity">
    <text evidence="1">Belongs to the LytR/CpsA/Psr (LCP) family.</text>
</comment>
<dbReference type="Gene3D" id="3.40.630.190">
    <property type="entry name" value="LCP protein"/>
    <property type="match status" value="1"/>
</dbReference>
<evidence type="ECO:0000256" key="1">
    <source>
        <dbReference type="ARBA" id="ARBA00006068"/>
    </source>
</evidence>
<dbReference type="EMBL" id="LBOW01000011">
    <property type="protein sequence ID" value="KKP44145.1"/>
    <property type="molecule type" value="Genomic_DNA"/>
</dbReference>
<dbReference type="AlphaFoldDB" id="A0A0G0BZ23"/>
<reference evidence="4 5" key="1">
    <citation type="journal article" date="2015" name="Nature">
        <title>rRNA introns, odd ribosomes, and small enigmatic genomes across a large radiation of phyla.</title>
        <authorList>
            <person name="Brown C.T."/>
            <person name="Hug L.A."/>
            <person name="Thomas B.C."/>
            <person name="Sharon I."/>
            <person name="Castelle C.J."/>
            <person name="Singh A."/>
            <person name="Wilkins M.J."/>
            <person name="Williams K.H."/>
            <person name="Banfield J.F."/>
        </authorList>
    </citation>
    <scope>NUCLEOTIDE SEQUENCE [LARGE SCALE GENOMIC DNA]</scope>
</reference>
<keyword evidence="2" id="KW-1133">Transmembrane helix</keyword>